<dbReference type="PROSITE" id="PS50048">
    <property type="entry name" value="ZN2_CY6_FUNGAL_2"/>
    <property type="match status" value="1"/>
</dbReference>
<dbReference type="SUPFAM" id="SSF57701">
    <property type="entry name" value="Zn2/Cys6 DNA-binding domain"/>
    <property type="match status" value="1"/>
</dbReference>
<dbReference type="InterPro" id="IPR052360">
    <property type="entry name" value="Transcr_Regulatory_Proteins"/>
</dbReference>
<evidence type="ECO:0000256" key="4">
    <source>
        <dbReference type="ARBA" id="ARBA00023125"/>
    </source>
</evidence>
<dbReference type="SMART" id="SM00066">
    <property type="entry name" value="GAL4"/>
    <property type="match status" value="1"/>
</dbReference>
<keyword evidence="1" id="KW-0479">Metal-binding</keyword>
<dbReference type="Gene3D" id="4.10.240.10">
    <property type="entry name" value="Zn(2)-C6 fungal-type DNA-binding domain"/>
    <property type="match status" value="1"/>
</dbReference>
<proteinExistence type="predicted"/>
<evidence type="ECO:0000256" key="1">
    <source>
        <dbReference type="ARBA" id="ARBA00022723"/>
    </source>
</evidence>
<name>A0A6J3M0A6_9PEZI</name>
<dbReference type="PROSITE" id="PS00463">
    <property type="entry name" value="ZN2_CY6_FUNGAL_1"/>
    <property type="match status" value="1"/>
</dbReference>
<evidence type="ECO:0000313" key="9">
    <source>
        <dbReference type="RefSeq" id="XP_033458389.1"/>
    </source>
</evidence>
<dbReference type="InterPro" id="IPR001138">
    <property type="entry name" value="Zn2Cys6_DnaBD"/>
</dbReference>
<dbReference type="OrthoDB" id="3650534at2759"/>
<sequence length="608" mass="69428">MSSSESTCDDQLSWHAITAARLLSARQKSSRLGATKSRHGCIACKGRRVKCTEEHPACRRCVRSGQECKYAPTPDFPSARSNRSGIGLQLSQYMGLRANERRTFEYFLLQAAPRLAGSFDQEFWCRSVLQQAQTEPCIRDALLCISYLHESPRYLTTFLVAEQQQSPIWSILGRPSAEHSPKMNEFRQGLPQIMGNLPPIQVKMPTLDKSVQASLKHYNDAMGAVRERIHTGRLSPMLALQTCLLFIFIEIMQDNIHNVVNLLIQAEGIMRSDMTPVTRDEKALYKELNRMIFQSCSSAAVFGWQQRPTITHINAVFDVAAEYTTMAEANDAFFEWILECQRTLCEIEGIPLPSGMSELTEVVNTGHKKAFVQCLYDQEFEANRSNPNMRSSSDSKRTLPEQQSLLQKLHQWYAAFLRTPRSQEGHVLCLEMYYRVAIIWISTWNCDQQKDFDQFTELFQQIVGLAERYVRKVQIEKSVYTLGTGVLGPLTATAWKCRVPLLRRKATRLMWELPSTRECVWTSRPVAEVAARLITIEEEDAPWSIFKNCDISVTSCPIDDSFRPSESNRVASYLVIYNFTAGRWELRVTRNQLSASGKREPVSQDYSF</sequence>
<dbReference type="RefSeq" id="XP_033458389.1">
    <property type="nucleotide sequence ID" value="XM_033599917.1"/>
</dbReference>
<evidence type="ECO:0000256" key="5">
    <source>
        <dbReference type="ARBA" id="ARBA00023163"/>
    </source>
</evidence>
<keyword evidence="8" id="KW-1185">Reference proteome</keyword>
<keyword evidence="5" id="KW-0804">Transcription</keyword>
<keyword evidence="3" id="KW-0805">Transcription regulation</keyword>
<dbReference type="GO" id="GO:0003677">
    <property type="term" value="F:DNA binding"/>
    <property type="evidence" value="ECO:0007669"/>
    <property type="project" value="UniProtKB-KW"/>
</dbReference>
<dbReference type="InterPro" id="IPR036864">
    <property type="entry name" value="Zn2-C6_fun-type_DNA-bd_sf"/>
</dbReference>
<evidence type="ECO:0000259" key="7">
    <source>
        <dbReference type="PROSITE" id="PS50048"/>
    </source>
</evidence>
<dbReference type="Proteomes" id="UP000504637">
    <property type="component" value="Unplaced"/>
</dbReference>
<keyword evidence="6" id="KW-0539">Nucleus</keyword>
<keyword evidence="2" id="KW-0862">Zinc</keyword>
<dbReference type="PRINTS" id="PR00755">
    <property type="entry name" value="AFLATOXINBRP"/>
</dbReference>
<dbReference type="Pfam" id="PF00172">
    <property type="entry name" value="Zn_clus"/>
    <property type="match status" value="1"/>
</dbReference>
<protein>
    <recommendedName>
        <fullName evidence="7">Zn(2)-C6 fungal-type domain-containing protein</fullName>
    </recommendedName>
</protein>
<dbReference type="GO" id="GO:0008270">
    <property type="term" value="F:zinc ion binding"/>
    <property type="evidence" value="ECO:0007669"/>
    <property type="project" value="InterPro"/>
</dbReference>
<dbReference type="PANTHER" id="PTHR36206">
    <property type="entry name" value="ASPERCRYPTIN BIOSYNTHESIS CLUSTER-SPECIFIC TRANSCRIPTION REGULATOR ATNN-RELATED"/>
    <property type="match status" value="1"/>
</dbReference>
<organism evidence="9">
    <name type="scientific">Dissoconium aciculare CBS 342.82</name>
    <dbReference type="NCBI Taxonomy" id="1314786"/>
    <lineage>
        <taxon>Eukaryota</taxon>
        <taxon>Fungi</taxon>
        <taxon>Dikarya</taxon>
        <taxon>Ascomycota</taxon>
        <taxon>Pezizomycotina</taxon>
        <taxon>Dothideomycetes</taxon>
        <taxon>Dothideomycetidae</taxon>
        <taxon>Mycosphaerellales</taxon>
        <taxon>Dissoconiaceae</taxon>
        <taxon>Dissoconium</taxon>
    </lineage>
</organism>
<evidence type="ECO:0000313" key="8">
    <source>
        <dbReference type="Proteomes" id="UP000504637"/>
    </source>
</evidence>
<keyword evidence="4" id="KW-0238">DNA-binding</keyword>
<dbReference type="AlphaFoldDB" id="A0A6J3M0A6"/>
<gene>
    <name evidence="9" type="ORF">K489DRAFT_246664</name>
</gene>
<accession>A0A6J3M0A6</accession>
<dbReference type="GeneID" id="54357716"/>
<reference evidence="9" key="2">
    <citation type="submission" date="2020-04" db="EMBL/GenBank/DDBJ databases">
        <authorList>
            <consortium name="NCBI Genome Project"/>
        </authorList>
    </citation>
    <scope>NUCLEOTIDE SEQUENCE</scope>
    <source>
        <strain evidence="9">CBS 342.82</strain>
    </source>
</reference>
<reference evidence="9" key="3">
    <citation type="submission" date="2025-08" db="UniProtKB">
        <authorList>
            <consortium name="RefSeq"/>
        </authorList>
    </citation>
    <scope>IDENTIFICATION</scope>
    <source>
        <strain evidence="9">CBS 342.82</strain>
    </source>
</reference>
<dbReference type="GO" id="GO:0000981">
    <property type="term" value="F:DNA-binding transcription factor activity, RNA polymerase II-specific"/>
    <property type="evidence" value="ECO:0007669"/>
    <property type="project" value="InterPro"/>
</dbReference>
<dbReference type="PANTHER" id="PTHR36206:SF13">
    <property type="entry name" value="TRANSCRIPTIONAL REGULATORY PROTEIN MOC3"/>
    <property type="match status" value="1"/>
</dbReference>
<evidence type="ECO:0000256" key="2">
    <source>
        <dbReference type="ARBA" id="ARBA00022833"/>
    </source>
</evidence>
<dbReference type="CDD" id="cd00067">
    <property type="entry name" value="GAL4"/>
    <property type="match status" value="1"/>
</dbReference>
<feature type="domain" description="Zn(2)-C6 fungal-type" evidence="7">
    <location>
        <begin position="40"/>
        <end position="70"/>
    </location>
</feature>
<evidence type="ECO:0000256" key="6">
    <source>
        <dbReference type="ARBA" id="ARBA00023242"/>
    </source>
</evidence>
<reference evidence="9" key="1">
    <citation type="submission" date="2020-01" db="EMBL/GenBank/DDBJ databases">
        <authorList>
            <consortium name="DOE Joint Genome Institute"/>
            <person name="Haridas S."/>
            <person name="Albert R."/>
            <person name="Binder M."/>
            <person name="Bloem J."/>
            <person name="Labutti K."/>
            <person name="Salamov A."/>
            <person name="Andreopoulos B."/>
            <person name="Baker S.E."/>
            <person name="Barry K."/>
            <person name="Bills G."/>
            <person name="Bluhm B.H."/>
            <person name="Cannon C."/>
            <person name="Castanera R."/>
            <person name="Culley D.E."/>
            <person name="Daum C."/>
            <person name="Ezra D."/>
            <person name="Gonzalez J.B."/>
            <person name="Henrissat B."/>
            <person name="Kuo A."/>
            <person name="Liang C."/>
            <person name="Lipzen A."/>
            <person name="Lutzoni F."/>
            <person name="Magnuson J."/>
            <person name="Mondo S."/>
            <person name="Nolan M."/>
            <person name="Ohm R."/>
            <person name="Pangilinan J."/>
            <person name="Park H.-J."/>
            <person name="Ramirez L."/>
            <person name="Alfaro M."/>
            <person name="Sun H."/>
            <person name="Tritt A."/>
            <person name="Yoshinaga Y."/>
            <person name="Zwiers L.-H."/>
            <person name="Turgeon B.G."/>
            <person name="Goodwin S.B."/>
            <person name="Spatafora J.W."/>
            <person name="Crous P.W."/>
            <person name="Grigoriev I.V."/>
        </authorList>
    </citation>
    <scope>NUCLEOTIDE SEQUENCE</scope>
    <source>
        <strain evidence="9">CBS 342.82</strain>
    </source>
</reference>
<evidence type="ECO:0000256" key="3">
    <source>
        <dbReference type="ARBA" id="ARBA00023015"/>
    </source>
</evidence>